<feature type="transmembrane region" description="Helical" evidence="1">
    <location>
        <begin position="129"/>
        <end position="160"/>
    </location>
</feature>
<dbReference type="HOGENOM" id="CLU_846526_0_0_9"/>
<dbReference type="STRING" id="100884.GCA_000269565_00513"/>
<dbReference type="AlphaFoldDB" id="E7GDK7"/>
<keyword evidence="1" id="KW-1133">Transmembrane helix</keyword>
<name>E7GDK7_9FIRM</name>
<feature type="transmembrane region" description="Helical" evidence="1">
    <location>
        <begin position="7"/>
        <end position="30"/>
    </location>
</feature>
<comment type="caution">
    <text evidence="2">The sequence shown here is derived from an EMBL/GenBank/DDBJ whole genome shotgun (WGS) entry which is preliminary data.</text>
</comment>
<evidence type="ECO:0000256" key="1">
    <source>
        <dbReference type="SAM" id="Phobius"/>
    </source>
</evidence>
<gene>
    <name evidence="2" type="ORF">HMPREF9488_02850</name>
</gene>
<feature type="transmembrane region" description="Helical" evidence="1">
    <location>
        <begin position="36"/>
        <end position="65"/>
    </location>
</feature>
<accession>E7GDK7</accession>
<proteinExistence type="predicted"/>
<feature type="transmembrane region" description="Helical" evidence="1">
    <location>
        <begin position="72"/>
        <end position="92"/>
    </location>
</feature>
<dbReference type="EMBL" id="ADKX01000042">
    <property type="protein sequence ID" value="EFW03864.1"/>
    <property type="molecule type" value="Genomic_DNA"/>
</dbReference>
<sequence length="328" mass="39453">MKTYIYYLGMLILTTLISFLLYIYIISIEIFVDHAIFYFCFYIMVLMTSGLCLHYLKTIFFILLCKIKKIKYSVICLYPIVLVDGKLIVLFGPSNYVFYKNLCDLSDVNLNNFNEKYSLMKKIYKQENIYIFLLAFTLFAIGIYWQLYLFLFLLFSYILYKVTINFLNSFKDTHSKYFFNELLFTSVVNLELISWHISYLEKNIDDVINKPNEMLNCLKLMIVLNKNYLSEYLFKLDNIIELIILKYGQSIEIECLDLIFDYIDLRICLNRESNKIKILSMLNLFCEEDNWNFQIIDLYNTRINELKNYINGTSSIQIRRKIYRNIFR</sequence>
<dbReference type="Proteomes" id="UP000003157">
    <property type="component" value="Unassembled WGS sequence"/>
</dbReference>
<dbReference type="RefSeq" id="WP_008789937.1">
    <property type="nucleotide sequence ID" value="NZ_AKCB01000001.1"/>
</dbReference>
<reference evidence="2 3" key="1">
    <citation type="submission" date="2010-12" db="EMBL/GenBank/DDBJ databases">
        <title>The Genome Sequence of Coprobacillus sp. strain 29_1.</title>
        <authorList>
            <consortium name="The Broad Institute Genome Sequencing Platform"/>
            <person name="Earl A."/>
            <person name="Ward D."/>
            <person name="Feldgarden M."/>
            <person name="Gevers D."/>
            <person name="Daigneault M."/>
            <person name="Sibley C.D."/>
            <person name="White A."/>
            <person name="Strauss J."/>
            <person name="Allen-Vercoe E."/>
            <person name="Young S.K."/>
            <person name="Zeng Q."/>
            <person name="Gargeya S."/>
            <person name="Fitzgerald M."/>
            <person name="Haas B."/>
            <person name="Abouelleil A."/>
            <person name="Alvarado L."/>
            <person name="Arachchi H.M."/>
            <person name="Berlin A."/>
            <person name="Brown A."/>
            <person name="Chapman S.B."/>
            <person name="Chen Z."/>
            <person name="Dunbar C."/>
            <person name="Freedman E."/>
            <person name="Gearin G."/>
            <person name="Gellesch M."/>
            <person name="Goldberg J."/>
            <person name="Griggs A."/>
            <person name="Gujja S."/>
            <person name="Heilman E."/>
            <person name="Heiman D."/>
            <person name="Howarth C."/>
            <person name="Larson L."/>
            <person name="Lui A."/>
            <person name="MacDonald P.J.P."/>
            <person name="Mehta T."/>
            <person name="Montmayeur A."/>
            <person name="Murphy C."/>
            <person name="Neiman D."/>
            <person name="Pearson M."/>
            <person name="Priest M."/>
            <person name="Roberts A."/>
            <person name="Saif S."/>
            <person name="Shea T."/>
            <person name="Shenoy N."/>
            <person name="Sisk P."/>
            <person name="Stolte C."/>
            <person name="Sykes S."/>
            <person name="White J."/>
            <person name="Yandava C."/>
            <person name="Nusbaum C."/>
            <person name="Birren B."/>
        </authorList>
    </citation>
    <scope>NUCLEOTIDE SEQUENCE [LARGE SCALE GENOMIC DNA]</scope>
    <source>
        <strain evidence="2 3">29_1</strain>
    </source>
</reference>
<protein>
    <submittedName>
        <fullName evidence="2">Uncharacterized protein</fullName>
    </submittedName>
</protein>
<evidence type="ECO:0000313" key="3">
    <source>
        <dbReference type="Proteomes" id="UP000003157"/>
    </source>
</evidence>
<evidence type="ECO:0000313" key="2">
    <source>
        <dbReference type="EMBL" id="EFW03864.1"/>
    </source>
</evidence>
<keyword evidence="1" id="KW-0472">Membrane</keyword>
<dbReference type="GeneID" id="78228420"/>
<organism evidence="2 3">
    <name type="scientific">Coprobacillus cateniformis</name>
    <dbReference type="NCBI Taxonomy" id="100884"/>
    <lineage>
        <taxon>Bacteria</taxon>
        <taxon>Bacillati</taxon>
        <taxon>Bacillota</taxon>
        <taxon>Erysipelotrichia</taxon>
        <taxon>Erysipelotrichales</taxon>
        <taxon>Coprobacillaceae</taxon>
        <taxon>Coprobacillus</taxon>
    </lineage>
</organism>
<keyword evidence="3" id="KW-1185">Reference proteome</keyword>
<keyword evidence="1" id="KW-0812">Transmembrane</keyword>